<evidence type="ECO:0000313" key="2">
    <source>
        <dbReference type="Proteomes" id="UP000274850"/>
    </source>
</evidence>
<reference evidence="1" key="1">
    <citation type="submission" date="2017-08" db="EMBL/GenBank/DDBJ databases">
        <authorList>
            <person name="de Groot N.N."/>
        </authorList>
    </citation>
    <scope>NUCLEOTIDE SEQUENCE</scope>
</reference>
<organism evidence="1">
    <name type="scientific">Cedratvirus lausannensis</name>
    <dbReference type="NCBI Taxonomy" id="2023205"/>
    <lineage>
        <taxon>Viruses</taxon>
        <taxon>Pithoviruses</taxon>
        <taxon>Orthocedratvirinae</taxon>
        <taxon>Alphacedratvirus</taxon>
        <taxon>Alphacedratvirus francolausannense</taxon>
    </lineage>
</organism>
<accession>A0A285PX88</accession>
<sequence length="228" mass="26995">MKRNKRSAIHSIFEECSKLSQDEFWRDILSKCSYNKFPSGFMFKEGHLTHRRGKRITKIYLSEDPEEALKQIMVFFKEKDYICSDKDKQREEEDVFEDSEPLPEITDWNTLKKKKKLLEVVLNEFIRERIKERDLGKKERDQLTTVINIAMIQGYFTNDTVLMEKNCIATIVGLDYDEESGLFSLPTCERKIKVSKSTSRRTETVSARSKTSVNFYSLWLDFLKKDVR</sequence>
<name>A0A285PX88_9VIRU</name>
<protein>
    <submittedName>
        <fullName evidence="1">Uncharacterized protein</fullName>
    </submittedName>
</protein>
<gene>
    <name evidence="1" type="ORF">BQ9231_00400</name>
</gene>
<dbReference type="Proteomes" id="UP000274850">
    <property type="component" value="Segment"/>
</dbReference>
<dbReference type="EMBL" id="LT907979">
    <property type="protein sequence ID" value="SOB74283.1"/>
    <property type="molecule type" value="Genomic_DNA"/>
</dbReference>
<keyword evidence="2" id="KW-1185">Reference proteome</keyword>
<proteinExistence type="predicted"/>
<evidence type="ECO:0000313" key="1">
    <source>
        <dbReference type="EMBL" id="SOB74283.1"/>
    </source>
</evidence>